<accession>A0ABY3GK54</accession>
<dbReference type="RefSeq" id="WP_146383561.1">
    <property type="nucleotide sequence ID" value="NZ_VFIO01000001.1"/>
</dbReference>
<sequence>MDANEITRGPFVLDDRTLQWHLQRWFEEATNQGGDSEVIWKDFWFPEAFDLLNPELLQVGLEALLKAPQGNLPPQLAFLLAFLRQLETPQALLNTVAERHRDLYYRKMLGLSERAPVADHVVVGVELVSGIKERLIAAGTLLDGGQDAQQNPQQYALDSNVVANGGHFSDLGWTLPSARSDAPSEVIFSEADGIDWPEGGVRLFETQPAAANLSASAVDVRKRAGRIIASPALALNRGQRTLKLTFATQPARPDRLLAWFSGAGQWQALSVDWADNRLILSVDALAPAIEAAPGLDGWSYSVPMLKLLHKDGLAVPAVTHLTLEVVAARDVHMATDAGRAAINQQVHPFGYEPLCGNAFYLSSSDWLKPTGSLSVTLIPQWLGLPEESFAQWYAQYKNLGEATLAPKLATSDFQLKASLLGMQTPVQPATQPLFADSGKRNSAPVARPLTFEFACQSRGQTDSDDPREGQSLCLELAGQDFRHAEYRQQLSFASPEGETLKPPCTALLQRLQVNYQYNAELNGEQDVQQVLTPFGYTAVPLLNAGSELFIGWTGVLPGQELSLYWNVRSPQSQAVNWFYMTGDNTWSSLDALVKDDTQGLAQSGLWRTRLPEDAWLKVDAEGSNGRHWIRGTWASAKHAEAEEPADTPWIYGLLSNAVLATRVSGLDAVLPAETIAHAVESLEGVQGFIQPWPSKGGLPAEDAPAFMNRVARRLAHRGRIVTRADISELLLERFKELHEVRIADTVQQVPARHEEQARLQLVVIPALGEQDNSDPLQPKLSSARLSKMEDYVRSLASPWLLFSLDNPTYIFVKVYYELSFIDGMSEDYGYQQVVDTMAKRFMPWGTTGGEGAVAVGVNLDYYEVLTALLQMPWVKSVERLELDGAEASIIAQPSQVLILERVMESTPLVDHEDRVSSKRNLRTTP</sequence>
<organism evidence="1 2">
    <name type="scientific">Pseudomonas saxonica</name>
    <dbReference type="NCBI Taxonomy" id="2600598"/>
    <lineage>
        <taxon>Bacteria</taxon>
        <taxon>Pseudomonadati</taxon>
        <taxon>Pseudomonadota</taxon>
        <taxon>Gammaproteobacteria</taxon>
        <taxon>Pseudomonadales</taxon>
        <taxon>Pseudomonadaceae</taxon>
        <taxon>Pseudomonas</taxon>
    </lineage>
</organism>
<proteinExistence type="predicted"/>
<reference evidence="1 2" key="1">
    <citation type="submission" date="2019-06" db="EMBL/GenBank/DDBJ databases">
        <title>Pseudomonas bimorpha sp. nov. isolated from bovine raw milk and skim milk concentrate.</title>
        <authorList>
            <person name="Hofmann K."/>
            <person name="Huptas C."/>
            <person name="Doll E."/>
            <person name="Scherer S."/>
            <person name="Wenning M."/>
        </authorList>
    </citation>
    <scope>NUCLEOTIDE SEQUENCE [LARGE SCALE GENOMIC DNA]</scope>
    <source>
        <strain evidence="1 2">DSM 108989</strain>
    </source>
</reference>
<evidence type="ECO:0000313" key="2">
    <source>
        <dbReference type="Proteomes" id="UP000318428"/>
    </source>
</evidence>
<evidence type="ECO:0008006" key="3">
    <source>
        <dbReference type="Google" id="ProtNLM"/>
    </source>
</evidence>
<dbReference type="Proteomes" id="UP000318428">
    <property type="component" value="Unassembled WGS sequence"/>
</dbReference>
<protein>
    <recommendedName>
        <fullName evidence="3">Baseplate protein J-like domain-containing protein</fullName>
    </recommendedName>
</protein>
<name>A0ABY3GK54_9PSED</name>
<keyword evidence="2" id="KW-1185">Reference proteome</keyword>
<comment type="caution">
    <text evidence="1">The sequence shown here is derived from an EMBL/GenBank/DDBJ whole genome shotgun (WGS) entry which is preliminary data.</text>
</comment>
<gene>
    <name evidence="1" type="ORF">FJD38_00095</name>
</gene>
<evidence type="ECO:0000313" key="1">
    <source>
        <dbReference type="EMBL" id="TWR92057.1"/>
    </source>
</evidence>
<dbReference type="EMBL" id="VFIO01000001">
    <property type="protein sequence ID" value="TWR92057.1"/>
    <property type="molecule type" value="Genomic_DNA"/>
</dbReference>